<dbReference type="InterPro" id="IPR002711">
    <property type="entry name" value="HNH"/>
</dbReference>
<keyword evidence="2" id="KW-0540">Nuclease</keyword>
<gene>
    <name evidence="2" type="ORF">YA0849_32910</name>
</gene>
<evidence type="ECO:0000259" key="1">
    <source>
        <dbReference type="Pfam" id="PF01844"/>
    </source>
</evidence>
<keyword evidence="2" id="KW-0378">Hydrolase</keyword>
<dbReference type="RefSeq" id="WP_134939495.1">
    <property type="nucleotide sequence ID" value="NZ_CP149793.1"/>
</dbReference>
<protein>
    <submittedName>
        <fullName evidence="2">HNH endonuclease</fullName>
    </submittedName>
</protein>
<dbReference type="GO" id="GO:0004519">
    <property type="term" value="F:endonuclease activity"/>
    <property type="evidence" value="ECO:0007669"/>
    <property type="project" value="UniProtKB-KW"/>
</dbReference>
<dbReference type="Pfam" id="PF01844">
    <property type="entry name" value="HNH"/>
    <property type="match status" value="1"/>
</dbReference>
<keyword evidence="3" id="KW-1185">Reference proteome</keyword>
<accession>A0ABS0VUE1</accession>
<name>A0ABS0VUE1_PSEVE</name>
<organism evidence="2 3">
    <name type="scientific">Pseudomonas veronii</name>
    <dbReference type="NCBI Taxonomy" id="76761"/>
    <lineage>
        <taxon>Bacteria</taxon>
        <taxon>Pseudomonadati</taxon>
        <taxon>Pseudomonadota</taxon>
        <taxon>Gammaproteobacteria</taxon>
        <taxon>Pseudomonadales</taxon>
        <taxon>Pseudomonadaceae</taxon>
        <taxon>Pseudomonas</taxon>
    </lineage>
</organism>
<feature type="domain" description="HNH" evidence="1">
    <location>
        <begin position="18"/>
        <end position="65"/>
    </location>
</feature>
<comment type="caution">
    <text evidence="2">The sequence shown here is derived from an EMBL/GenBank/DDBJ whole genome shotgun (WGS) entry which is preliminary data.</text>
</comment>
<evidence type="ECO:0000313" key="3">
    <source>
        <dbReference type="Proteomes" id="UP000614123"/>
    </source>
</evidence>
<dbReference type="CDD" id="cd00085">
    <property type="entry name" value="HNHc"/>
    <property type="match status" value="1"/>
</dbReference>
<sequence length="69" mass="7897">MLKSGRGRAKFYRVWLGQNCIATIAITKSTPWACRHIVKRSDGGTDAVNNLQMHHLNCHRRQHAEKEVV</sequence>
<reference evidence="2 3" key="1">
    <citation type="submission" date="2020-12" db="EMBL/GenBank/DDBJ databases">
        <title>Comparative genomic insights into the epidemiology and virulence of plant pathogenic Pseudomonads from Turkey.</title>
        <authorList>
            <person name="Dillon M."/>
            <person name="Ruiz-Bedoya T."/>
            <person name="Bendalovic-Torma C."/>
            <person name="Guttman K.M."/>
            <person name="Kwak H."/>
            <person name="Middleton M.A."/>
            <person name="Wang P.W."/>
            <person name="Horuz S."/>
            <person name="Aysan Y."/>
            <person name="Guttman D.S."/>
        </authorList>
    </citation>
    <scope>NUCLEOTIDE SEQUENCE [LARGE SCALE GENOMIC DNA]</scope>
    <source>
        <strain evidence="2 3">S4_EA_3a</strain>
    </source>
</reference>
<dbReference type="Proteomes" id="UP000614123">
    <property type="component" value="Unassembled WGS sequence"/>
</dbReference>
<keyword evidence="2" id="KW-0255">Endonuclease</keyword>
<evidence type="ECO:0000313" key="2">
    <source>
        <dbReference type="EMBL" id="MBI6653741.1"/>
    </source>
</evidence>
<proteinExistence type="predicted"/>
<dbReference type="EMBL" id="JAEILD010000250">
    <property type="protein sequence ID" value="MBI6653741.1"/>
    <property type="molecule type" value="Genomic_DNA"/>
</dbReference>
<dbReference type="Gene3D" id="1.10.30.50">
    <property type="match status" value="1"/>
</dbReference>
<dbReference type="InterPro" id="IPR003615">
    <property type="entry name" value="HNH_nuc"/>
</dbReference>